<evidence type="ECO:0000313" key="1">
    <source>
        <dbReference type="EMBL" id="MED6269214.1"/>
    </source>
</evidence>
<name>A0ABU7D5G5_9TELE</name>
<dbReference type="Proteomes" id="UP001352852">
    <property type="component" value="Unassembled WGS sequence"/>
</dbReference>
<protein>
    <submittedName>
        <fullName evidence="1">Uncharacterized protein</fullName>
    </submittedName>
</protein>
<comment type="caution">
    <text evidence="1">The sequence shown here is derived from an EMBL/GenBank/DDBJ whole genome shotgun (WGS) entry which is preliminary data.</text>
</comment>
<reference evidence="1 2" key="1">
    <citation type="submission" date="2021-06" db="EMBL/GenBank/DDBJ databases">
        <authorList>
            <person name="Palmer J.M."/>
        </authorList>
    </citation>
    <scope>NUCLEOTIDE SEQUENCE [LARGE SCALE GENOMIC DNA]</scope>
    <source>
        <strain evidence="1 2">CL_MEX2019</strain>
        <tissue evidence="1">Muscle</tissue>
    </source>
</reference>
<dbReference type="EMBL" id="JAHUTJ010013002">
    <property type="protein sequence ID" value="MED6269214.1"/>
    <property type="molecule type" value="Genomic_DNA"/>
</dbReference>
<evidence type="ECO:0000313" key="2">
    <source>
        <dbReference type="Proteomes" id="UP001352852"/>
    </source>
</evidence>
<proteinExistence type="predicted"/>
<accession>A0ABU7D5G5</accession>
<keyword evidence="2" id="KW-1185">Reference proteome</keyword>
<organism evidence="1 2">
    <name type="scientific">Characodon lateralis</name>
    <dbReference type="NCBI Taxonomy" id="208331"/>
    <lineage>
        <taxon>Eukaryota</taxon>
        <taxon>Metazoa</taxon>
        <taxon>Chordata</taxon>
        <taxon>Craniata</taxon>
        <taxon>Vertebrata</taxon>
        <taxon>Euteleostomi</taxon>
        <taxon>Actinopterygii</taxon>
        <taxon>Neopterygii</taxon>
        <taxon>Teleostei</taxon>
        <taxon>Neoteleostei</taxon>
        <taxon>Acanthomorphata</taxon>
        <taxon>Ovalentaria</taxon>
        <taxon>Atherinomorphae</taxon>
        <taxon>Cyprinodontiformes</taxon>
        <taxon>Goodeidae</taxon>
        <taxon>Characodon</taxon>
    </lineage>
</organism>
<gene>
    <name evidence="1" type="ORF">CHARACLAT_030936</name>
</gene>
<sequence>MSPLPFDSISSSCCYNEHTASTMLFTSFSSASYNEGKGVDGGGEVLSSSAINEVCTMIGKENFKNLCAALSTWAVLQMQTGASAPVKLVMAPVMAPVLKT</sequence>